<evidence type="ECO:0000256" key="2">
    <source>
        <dbReference type="ARBA" id="ARBA00022801"/>
    </source>
</evidence>
<protein>
    <submittedName>
        <fullName evidence="4">Arginase family protein</fullName>
    </submittedName>
</protein>
<dbReference type="RefSeq" id="WP_321398157.1">
    <property type="nucleotide sequence ID" value="NZ_CP139487.1"/>
</dbReference>
<dbReference type="PANTHER" id="PTHR11358">
    <property type="entry name" value="ARGINASE/AGMATINASE"/>
    <property type="match status" value="1"/>
</dbReference>
<dbReference type="Gene3D" id="3.40.800.10">
    <property type="entry name" value="Ureohydrolase domain"/>
    <property type="match status" value="1"/>
</dbReference>
<sequence length="357" mass="40137">MKEIEQLLTLPGNGVFTVNTGKEKKEKLMQAYYGTKDVEKAKAKWSKTFQKMTPDRPWVIGIPSDNGGGIQRGANWGPLVLRQEILSQHKNFLDLGDVRVIPHLLHDKYLNDETLKLCRKALYGKANKLPVSPLSIAERALHDLYKAHPSARILGFGGDHSTSYPLVKAWLESRKNLKKAALLHFDAHTDLLDRRLGIDICFGTWTYQILEHLATPDHVVQVGIRSSGKTKKYWKEHTGVEQLWAHEVIKWGVEKTYKKIRDQYKKLGVEEVYVSFDIDALDEKFAAATGTPEKEGLSPTDCAALLRLLSDDFKITGADLMEVAPFVWPAGVEPRDQQSSLTVAGDMARVLLEVLAK</sequence>
<keyword evidence="2" id="KW-0378">Hydrolase</keyword>
<dbReference type="Proteomes" id="UP001324634">
    <property type="component" value="Chromosome"/>
</dbReference>
<dbReference type="AlphaFoldDB" id="A0AAX4HT98"/>
<dbReference type="PROSITE" id="PS51409">
    <property type="entry name" value="ARGINASE_2"/>
    <property type="match status" value="1"/>
</dbReference>
<dbReference type="PANTHER" id="PTHR11358:SF26">
    <property type="entry name" value="GUANIDINO ACID HYDROLASE, MITOCHONDRIAL"/>
    <property type="match status" value="1"/>
</dbReference>
<name>A0AAX4HT98_9BACT</name>
<dbReference type="GO" id="GO:0046872">
    <property type="term" value="F:metal ion binding"/>
    <property type="evidence" value="ECO:0007669"/>
    <property type="project" value="UniProtKB-KW"/>
</dbReference>
<keyword evidence="5" id="KW-1185">Reference proteome</keyword>
<reference evidence="4 5" key="1">
    <citation type="submission" date="2023-11" db="EMBL/GenBank/DDBJ databases">
        <title>Peredibacter starrii A3.12.</title>
        <authorList>
            <person name="Mitchell R.J."/>
        </authorList>
    </citation>
    <scope>NUCLEOTIDE SEQUENCE [LARGE SCALE GENOMIC DNA]</scope>
    <source>
        <strain evidence="4 5">A3.12</strain>
    </source>
</reference>
<dbReference type="KEGG" id="psti:SOO65_05500"/>
<dbReference type="Pfam" id="PF00491">
    <property type="entry name" value="Arginase"/>
    <property type="match status" value="1"/>
</dbReference>
<dbReference type="SUPFAM" id="SSF52768">
    <property type="entry name" value="Arginase/deacetylase"/>
    <property type="match status" value="1"/>
</dbReference>
<dbReference type="PRINTS" id="PR00116">
    <property type="entry name" value="ARGINASE"/>
</dbReference>
<comment type="similarity">
    <text evidence="3">Belongs to the arginase family.</text>
</comment>
<dbReference type="GO" id="GO:0008783">
    <property type="term" value="F:agmatinase activity"/>
    <property type="evidence" value="ECO:0007669"/>
    <property type="project" value="TreeGrafter"/>
</dbReference>
<organism evidence="4 5">
    <name type="scientific">Peredibacter starrii</name>
    <dbReference type="NCBI Taxonomy" id="28202"/>
    <lineage>
        <taxon>Bacteria</taxon>
        <taxon>Pseudomonadati</taxon>
        <taxon>Bdellovibrionota</taxon>
        <taxon>Bacteriovoracia</taxon>
        <taxon>Bacteriovoracales</taxon>
        <taxon>Bacteriovoracaceae</taxon>
        <taxon>Peredibacter</taxon>
    </lineage>
</organism>
<dbReference type="GO" id="GO:0033389">
    <property type="term" value="P:putrescine biosynthetic process from arginine, via agmatine"/>
    <property type="evidence" value="ECO:0007669"/>
    <property type="project" value="TreeGrafter"/>
</dbReference>
<evidence type="ECO:0000313" key="4">
    <source>
        <dbReference type="EMBL" id="WPU66195.1"/>
    </source>
</evidence>
<dbReference type="InterPro" id="IPR023696">
    <property type="entry name" value="Ureohydrolase_dom_sf"/>
</dbReference>
<dbReference type="EMBL" id="CP139487">
    <property type="protein sequence ID" value="WPU66195.1"/>
    <property type="molecule type" value="Genomic_DNA"/>
</dbReference>
<dbReference type="InterPro" id="IPR006035">
    <property type="entry name" value="Ureohydrolase"/>
</dbReference>
<accession>A0AAX4HT98</accession>
<evidence type="ECO:0000256" key="3">
    <source>
        <dbReference type="PROSITE-ProRule" id="PRU00742"/>
    </source>
</evidence>
<evidence type="ECO:0000256" key="1">
    <source>
        <dbReference type="ARBA" id="ARBA00022723"/>
    </source>
</evidence>
<proteinExistence type="inferred from homology"/>
<keyword evidence="1" id="KW-0479">Metal-binding</keyword>
<gene>
    <name evidence="4" type="ORF">SOO65_05500</name>
</gene>
<evidence type="ECO:0000313" key="5">
    <source>
        <dbReference type="Proteomes" id="UP001324634"/>
    </source>
</evidence>